<evidence type="ECO:0000313" key="3">
    <source>
        <dbReference type="Proteomes" id="UP001497623"/>
    </source>
</evidence>
<evidence type="ECO:0000256" key="1">
    <source>
        <dbReference type="SAM" id="SignalP"/>
    </source>
</evidence>
<organism evidence="2 3">
    <name type="scientific">Meganyctiphanes norvegica</name>
    <name type="common">Northern krill</name>
    <name type="synonym">Thysanopoda norvegica</name>
    <dbReference type="NCBI Taxonomy" id="48144"/>
    <lineage>
        <taxon>Eukaryota</taxon>
        <taxon>Metazoa</taxon>
        <taxon>Ecdysozoa</taxon>
        <taxon>Arthropoda</taxon>
        <taxon>Crustacea</taxon>
        <taxon>Multicrustacea</taxon>
        <taxon>Malacostraca</taxon>
        <taxon>Eumalacostraca</taxon>
        <taxon>Eucarida</taxon>
        <taxon>Euphausiacea</taxon>
        <taxon>Euphausiidae</taxon>
        <taxon>Meganyctiphanes</taxon>
    </lineage>
</organism>
<evidence type="ECO:0000313" key="2">
    <source>
        <dbReference type="EMBL" id="CAL4117391.1"/>
    </source>
</evidence>
<dbReference type="Gene3D" id="2.60.20.10">
    <property type="entry name" value="Crystallins"/>
    <property type="match status" value="2"/>
</dbReference>
<dbReference type="EMBL" id="CAXKWB010016887">
    <property type="protein sequence ID" value="CAL4117391.1"/>
    <property type="molecule type" value="Genomic_DNA"/>
</dbReference>
<feature type="signal peptide" evidence="1">
    <location>
        <begin position="1"/>
        <end position="29"/>
    </location>
</feature>
<keyword evidence="1" id="KW-0732">Signal</keyword>
<proteinExistence type="predicted"/>
<protein>
    <submittedName>
        <fullName evidence="2">Uncharacterized protein</fullName>
    </submittedName>
</protein>
<dbReference type="SUPFAM" id="SSF49695">
    <property type="entry name" value="gamma-Crystallin-like"/>
    <property type="match status" value="1"/>
</dbReference>
<keyword evidence="3" id="KW-1185">Reference proteome</keyword>
<comment type="caution">
    <text evidence="2">The sequence shown here is derived from an EMBL/GenBank/DDBJ whole genome shotgun (WGS) entry which is preliminary data.</text>
</comment>
<gene>
    <name evidence="2" type="ORF">MNOR_LOCUS21179</name>
</gene>
<accession>A0AAV2R8F3</accession>
<name>A0AAV2R8F3_MEGNR</name>
<sequence>NQDTRHHSWNKFSKMKHLVLLLLAGAALARVPQNTRAVQYTRVYTDQNMNGNYLDVDDYVSDLAAYSFDNIIDSTCVNGIWMFYENTDFNQDVGKVYWMHGIDLCGNFPAEYTDMFSSIRFAGDPLDLNSDSWTLYQGSYFTGDEFFGVQDVADLENLDMRGSSFIITGTSAWTVYSGKSWTGDAICVYPNETDNGVNGQSFTFSMWPEIPLFGAPDNTIRSIRKGCWE</sequence>
<dbReference type="InterPro" id="IPR011024">
    <property type="entry name" value="G_crystallin-like"/>
</dbReference>
<dbReference type="AlphaFoldDB" id="A0AAV2R8F3"/>
<reference evidence="2 3" key="1">
    <citation type="submission" date="2024-05" db="EMBL/GenBank/DDBJ databases">
        <authorList>
            <person name="Wallberg A."/>
        </authorList>
    </citation>
    <scope>NUCLEOTIDE SEQUENCE [LARGE SCALE GENOMIC DNA]</scope>
</reference>
<feature type="chain" id="PRO_5043954506" evidence="1">
    <location>
        <begin position="30"/>
        <end position="229"/>
    </location>
</feature>
<feature type="non-terminal residue" evidence="2">
    <location>
        <position position="1"/>
    </location>
</feature>
<dbReference type="Proteomes" id="UP001497623">
    <property type="component" value="Unassembled WGS sequence"/>
</dbReference>